<evidence type="ECO:0000313" key="3">
    <source>
        <dbReference type="EMBL" id="EPI47718.1"/>
    </source>
</evidence>
<name>S4GP80_GARVA</name>
<feature type="compositionally biased region" description="Polar residues" evidence="1">
    <location>
        <begin position="1"/>
        <end position="14"/>
    </location>
</feature>
<organism evidence="3 4">
    <name type="scientific">Gardnerella vaginalis JCP8108</name>
    <dbReference type="NCBI Taxonomy" id="1261066"/>
    <lineage>
        <taxon>Bacteria</taxon>
        <taxon>Bacillati</taxon>
        <taxon>Actinomycetota</taxon>
        <taxon>Actinomycetes</taxon>
        <taxon>Bifidobacteriales</taxon>
        <taxon>Bifidobacteriaceae</taxon>
        <taxon>Gardnerella</taxon>
    </lineage>
</organism>
<evidence type="ECO:0000256" key="2">
    <source>
        <dbReference type="SAM" id="Phobius"/>
    </source>
</evidence>
<keyword evidence="2" id="KW-0472">Membrane</keyword>
<dbReference type="Proteomes" id="UP000014521">
    <property type="component" value="Unassembled WGS sequence"/>
</dbReference>
<keyword evidence="2" id="KW-1133">Transmembrane helix</keyword>
<gene>
    <name evidence="3" type="ORF">HMPREF1581_00772</name>
</gene>
<reference evidence="3 4" key="1">
    <citation type="submission" date="2013-06" db="EMBL/GenBank/DDBJ databases">
        <authorList>
            <person name="Weinstock G."/>
            <person name="Sodergren E."/>
            <person name="Lobos E.A."/>
            <person name="Fulton L."/>
            <person name="Fulton R."/>
            <person name="Courtney L."/>
            <person name="Fronick C."/>
            <person name="O'Laughlin M."/>
            <person name="Godfrey J."/>
            <person name="Wilson R.M."/>
            <person name="Miner T."/>
            <person name="Farmer C."/>
            <person name="Delehaunty K."/>
            <person name="Cordes M."/>
            <person name="Minx P."/>
            <person name="Tomlinson C."/>
            <person name="Chen J."/>
            <person name="Wollam A."/>
            <person name="Pepin K.H."/>
            <person name="Bhonagiri V."/>
            <person name="Zhang X."/>
            <person name="Warren W."/>
            <person name="Mitreva M."/>
            <person name="Mardis E.R."/>
            <person name="Wilson R.K."/>
        </authorList>
    </citation>
    <scope>NUCLEOTIDE SEQUENCE [LARGE SCALE GENOMIC DNA]</scope>
    <source>
        <strain evidence="3 4">JCP8108</strain>
    </source>
</reference>
<dbReference type="EMBL" id="ATJJ01000043">
    <property type="protein sequence ID" value="EPI47718.1"/>
    <property type="molecule type" value="Genomic_DNA"/>
</dbReference>
<sequence length="76" mass="8493">QLDNSYGPSDSNVSGLRMTENEQSAIRKNGLRKKREKCSRGMLVAGGSSVTGILVLALTFFAFYLLVRRSRKVRQE</sequence>
<dbReference type="RefSeq" id="WP_016828739.1">
    <property type="nucleotide sequence ID" value="NZ_KE347314.1"/>
</dbReference>
<comment type="caution">
    <text evidence="3">The sequence shown here is derived from an EMBL/GenBank/DDBJ whole genome shotgun (WGS) entry which is preliminary data.</text>
</comment>
<accession>S4GP80</accession>
<feature type="region of interest" description="Disordered" evidence="1">
    <location>
        <begin position="1"/>
        <end position="33"/>
    </location>
</feature>
<proteinExistence type="predicted"/>
<feature type="non-terminal residue" evidence="3">
    <location>
        <position position="1"/>
    </location>
</feature>
<dbReference type="AlphaFoldDB" id="S4GP80"/>
<protein>
    <submittedName>
        <fullName evidence="3">Uncharacterized protein</fullName>
    </submittedName>
</protein>
<dbReference type="PATRIC" id="fig|1261066.4.peg.698"/>
<dbReference type="HOGENOM" id="CLU_2643782_0_0_11"/>
<evidence type="ECO:0000256" key="1">
    <source>
        <dbReference type="SAM" id="MobiDB-lite"/>
    </source>
</evidence>
<feature type="transmembrane region" description="Helical" evidence="2">
    <location>
        <begin position="42"/>
        <end position="67"/>
    </location>
</feature>
<keyword evidence="2" id="KW-0812">Transmembrane</keyword>
<evidence type="ECO:0000313" key="4">
    <source>
        <dbReference type="Proteomes" id="UP000014521"/>
    </source>
</evidence>